<dbReference type="PANTHER" id="PTHR14152:SF5">
    <property type="entry name" value="U4_U6.U5 TRI-SNRNP-ASSOCIATED PROTEIN 1"/>
    <property type="match status" value="1"/>
</dbReference>
<comment type="similarity">
    <text evidence="2">Belongs to the SNU66/SART1 family.</text>
</comment>
<gene>
    <name evidence="6" type="ORF">Prudu_465S001400</name>
</gene>
<evidence type="ECO:0000256" key="2">
    <source>
        <dbReference type="ARBA" id="ARBA00006076"/>
    </source>
</evidence>
<feature type="region of interest" description="Disordered" evidence="5">
    <location>
        <begin position="888"/>
        <end position="993"/>
    </location>
</feature>
<protein>
    <submittedName>
        <fullName evidence="6">SART-1 family</fullName>
    </submittedName>
</protein>
<feature type="coiled-coil region" evidence="4">
    <location>
        <begin position="674"/>
        <end position="701"/>
    </location>
</feature>
<feature type="region of interest" description="Disordered" evidence="5">
    <location>
        <begin position="806"/>
        <end position="864"/>
    </location>
</feature>
<feature type="compositionally biased region" description="Basic and acidic residues" evidence="5">
    <location>
        <begin position="171"/>
        <end position="402"/>
    </location>
</feature>
<feature type="region of interest" description="Disordered" evidence="5">
    <location>
        <begin position="465"/>
        <end position="486"/>
    </location>
</feature>
<reference evidence="6" key="1">
    <citation type="journal article" date="2019" name="Science">
        <title>Mutation of a bHLH transcription factor allowed almond domestication.</title>
        <authorList>
            <person name="Sanchez-Perez R."/>
            <person name="Pavan S."/>
            <person name="Mazzeo R."/>
            <person name="Moldovan C."/>
            <person name="Aiese Cigliano R."/>
            <person name="Del Cueto J."/>
            <person name="Ricciardi F."/>
            <person name="Lotti C."/>
            <person name="Ricciardi L."/>
            <person name="Dicenta F."/>
            <person name="Lopez-Marques R.L."/>
            <person name="Lindberg Moller B."/>
        </authorList>
    </citation>
    <scope>NUCLEOTIDE SEQUENCE</scope>
</reference>
<evidence type="ECO:0000256" key="4">
    <source>
        <dbReference type="SAM" id="Coils"/>
    </source>
</evidence>
<keyword evidence="3" id="KW-0539">Nucleus</keyword>
<evidence type="ECO:0000256" key="1">
    <source>
        <dbReference type="ARBA" id="ARBA00004123"/>
    </source>
</evidence>
<feature type="compositionally biased region" description="Basic and acidic residues" evidence="5">
    <location>
        <begin position="916"/>
        <end position="962"/>
    </location>
</feature>
<evidence type="ECO:0000313" key="6">
    <source>
        <dbReference type="EMBL" id="BBN68530.1"/>
    </source>
</evidence>
<feature type="compositionally biased region" description="Polar residues" evidence="5">
    <location>
        <begin position="777"/>
        <end position="786"/>
    </location>
</feature>
<dbReference type="EMBL" id="AP020802">
    <property type="protein sequence ID" value="BBN68530.1"/>
    <property type="molecule type" value="Genomic_DNA"/>
</dbReference>
<feature type="non-terminal residue" evidence="6">
    <location>
        <position position="1"/>
    </location>
</feature>
<accession>A0A5H2Y6R5</accession>
<dbReference type="GO" id="GO:0046540">
    <property type="term" value="C:U4/U6 x U5 tri-snRNP complex"/>
    <property type="evidence" value="ECO:0007669"/>
    <property type="project" value="TreeGrafter"/>
</dbReference>
<dbReference type="GO" id="GO:0045292">
    <property type="term" value="P:mRNA cis splicing, via spliceosome"/>
    <property type="evidence" value="ECO:0007669"/>
    <property type="project" value="TreeGrafter"/>
</dbReference>
<feature type="region of interest" description="Disordered" evidence="5">
    <location>
        <begin position="132"/>
        <end position="408"/>
    </location>
</feature>
<feature type="region of interest" description="Disordered" evidence="5">
    <location>
        <begin position="1031"/>
        <end position="1065"/>
    </location>
</feature>
<dbReference type="AlphaFoldDB" id="A0A5H2Y6R5"/>
<feature type="compositionally biased region" description="Basic and acidic residues" evidence="5">
    <location>
        <begin position="825"/>
        <end position="834"/>
    </location>
</feature>
<feature type="compositionally biased region" description="Basic and acidic residues" evidence="5">
    <location>
        <begin position="135"/>
        <end position="146"/>
    </location>
</feature>
<dbReference type="PANTHER" id="PTHR14152">
    <property type="entry name" value="SQUAMOUS CELL CARCINOMA ANTIGEN RECOGNISED BY CYTOTOXIC T LYMPHOCYTES"/>
    <property type="match status" value="1"/>
</dbReference>
<sequence>SSSKVKISKQPKASVPLVALPRFRTQAKSATPSSPLFSAVVLPNNFENRRNPSTQLPSEPSKSGFHNLIVVISLIDSSNQSNSSRKPKPSLRNRGFKILERERRLRLHLQPHKPQNLRGVSQFSVLQMEVEYDRDDSPMREHREEGIYDDLDENGTDKSSRHRSKDRKKSSRGEEKDTRSKDRERSRRSSDDFVKEREKESKDSEKDRVSSKERRKDDRDDRYKDKNRDNKAREKDYDRESHRETEHERGKDRKDRGKEKEREKEREVEKDSDRGRDKERGKEKIKDRDKDKEREKERDRAKEKEREKEREKHKDREKGRENYKDTDRERVKDKYREKEREVDQDKDKSRDRVSRRSLDENYEWSKDGGRDDKAKLNEEYTGDKDIKQGKVSHNAEDERKAEGLSGGAHLSALELEERIMKTKEERLKKKKEDVPEVLAWVSRSRKLEDKRNSEKQKALQLSKIFEEQDNIGQGESEDEETAQDTTHDLAGVKVLHGLDKVMEGGAVVLTLKDQNILADGGVNEDIDMLENVEIGEQKQRDDAYKAAKKKTGIYVDKFNDDLNTEKKILPQYDDPVPDEGLTLDKRGRFTGEAEKKLEELRKRIQGVPTNNRFEDLNMSGNVTSDFYTQEEMLQFKKPKKGKKKSLRKKEKLDLDALEAEAVSAGLGVADLGSRNDAKRQANKEEQERLEAERRNSAYQLAYAKADEASKSLRLEQILTVIPEEDETPAFADDDDDLYKSLERARKLALKKKEEETASGPQAIALLATTTASSQTADNQIPSTGESQDNKVVFTEMEEFVWGLQLDEESHKPESEDVFMQEDEEPKPSHEERMNEPGGWTEVKDMDEDEKPATEDKEKIVPDETIHEVAVGKGLSGVLKLLKDRGTLKEGIEWGGRNMDKKKSKLLGIVDDDDEPKETHTSRQKKDEHKDTRPSSSSHQKETRPSKVYQEKDIHIERTDEFGRTLTPKEAFRTLSHKFHGKGPGKMKQEKRMKQYQEELKLKQMKSSDTPSLSAERMRDTQARLQTPYLVLSGHVKPGQTSDPRSGFATVEKDFPGGLTPMLGDRKVENYLGIKRKAEPESSGTPKKPKT</sequence>
<feature type="compositionally biased region" description="Basic and acidic residues" evidence="5">
    <location>
        <begin position="850"/>
        <end position="864"/>
    </location>
</feature>
<evidence type="ECO:0000256" key="3">
    <source>
        <dbReference type="ARBA" id="ARBA00023242"/>
    </source>
</evidence>
<evidence type="ECO:0000256" key="5">
    <source>
        <dbReference type="SAM" id="MobiDB-lite"/>
    </source>
</evidence>
<comment type="subcellular location">
    <subcellularLocation>
        <location evidence="1">Nucleus</location>
    </subcellularLocation>
</comment>
<dbReference type="GO" id="GO:0000481">
    <property type="term" value="P:maturation of 5S rRNA"/>
    <property type="evidence" value="ECO:0007669"/>
    <property type="project" value="TreeGrafter"/>
</dbReference>
<feature type="compositionally biased region" description="Basic residues" evidence="5">
    <location>
        <begin position="974"/>
        <end position="985"/>
    </location>
</feature>
<feature type="region of interest" description="Disordered" evidence="5">
    <location>
        <begin position="770"/>
        <end position="790"/>
    </location>
</feature>
<organism evidence="6">
    <name type="scientific">Prunus dulcis</name>
    <name type="common">Almond</name>
    <name type="synonym">Amygdalus dulcis</name>
    <dbReference type="NCBI Taxonomy" id="3755"/>
    <lineage>
        <taxon>Eukaryota</taxon>
        <taxon>Viridiplantae</taxon>
        <taxon>Streptophyta</taxon>
        <taxon>Embryophyta</taxon>
        <taxon>Tracheophyta</taxon>
        <taxon>Spermatophyta</taxon>
        <taxon>Magnoliopsida</taxon>
        <taxon>eudicotyledons</taxon>
        <taxon>Gunneridae</taxon>
        <taxon>Pentapetalae</taxon>
        <taxon>rosids</taxon>
        <taxon>fabids</taxon>
        <taxon>Rosales</taxon>
        <taxon>Rosaceae</taxon>
        <taxon>Amygdaloideae</taxon>
        <taxon>Amygdaleae</taxon>
        <taxon>Prunus</taxon>
    </lineage>
</organism>
<keyword evidence="4" id="KW-0175">Coiled coil</keyword>
<feature type="compositionally biased region" description="Basic residues" evidence="5">
    <location>
        <begin position="160"/>
        <end position="170"/>
    </location>
</feature>
<proteinExistence type="inferred from homology"/>
<dbReference type="InterPro" id="IPR005011">
    <property type="entry name" value="SNU66/SART1"/>
</dbReference>
<name>A0A5H2Y6R5_PRUDU</name>
<dbReference type="Pfam" id="PF03343">
    <property type="entry name" value="SART-1"/>
    <property type="match status" value="1"/>
</dbReference>
<feature type="compositionally biased region" description="Acidic residues" evidence="5">
    <location>
        <begin position="815"/>
        <end position="824"/>
    </location>
</feature>